<dbReference type="PROSITE" id="PS51324">
    <property type="entry name" value="ERV_ALR"/>
    <property type="match status" value="1"/>
</dbReference>
<keyword evidence="9" id="KW-1185">Reference proteome</keyword>
<keyword evidence="4 6" id="KW-0560">Oxidoreductase</keyword>
<keyword evidence="6" id="KW-1133">Transmembrane helix</keyword>
<comment type="cofactor">
    <cofactor evidence="1 6">
        <name>FAD</name>
        <dbReference type="ChEBI" id="CHEBI:57692"/>
    </cofactor>
</comment>
<dbReference type="InterPro" id="IPR017905">
    <property type="entry name" value="ERV/ALR_sulphydryl_oxidase"/>
</dbReference>
<dbReference type="Proteomes" id="UP000612746">
    <property type="component" value="Unassembled WGS sequence"/>
</dbReference>
<evidence type="ECO:0000256" key="1">
    <source>
        <dbReference type="ARBA" id="ARBA00001974"/>
    </source>
</evidence>
<dbReference type="AlphaFoldDB" id="A0A8H7QB67"/>
<keyword evidence="3 6" id="KW-0274">FAD</keyword>
<evidence type="ECO:0000256" key="5">
    <source>
        <dbReference type="ARBA" id="ARBA00023157"/>
    </source>
</evidence>
<dbReference type="PANTHER" id="PTHR12645:SF1">
    <property type="entry name" value="FAD-LINKED SULFHYDRYL OXIDASE ERV2"/>
    <property type="match status" value="1"/>
</dbReference>
<dbReference type="SUPFAM" id="SSF69000">
    <property type="entry name" value="FAD-dependent thiol oxidase"/>
    <property type="match status" value="1"/>
</dbReference>
<keyword evidence="2 6" id="KW-0285">Flavoprotein</keyword>
<protein>
    <recommendedName>
        <fullName evidence="6">Sulfhydryl oxidase</fullName>
        <ecNumber evidence="6">1.8.3.2</ecNumber>
    </recommendedName>
</protein>
<keyword evidence="6" id="KW-0812">Transmembrane</keyword>
<dbReference type="PROSITE" id="PS51257">
    <property type="entry name" value="PROKAR_LIPOPROTEIN"/>
    <property type="match status" value="1"/>
</dbReference>
<dbReference type="Gene3D" id="1.20.120.310">
    <property type="entry name" value="ERV/ALR sulfhydryl oxidase domain"/>
    <property type="match status" value="1"/>
</dbReference>
<dbReference type="EC" id="1.8.3.2" evidence="6"/>
<evidence type="ECO:0000313" key="8">
    <source>
        <dbReference type="EMBL" id="KAG2189282.1"/>
    </source>
</evidence>
<keyword evidence="6" id="KW-0472">Membrane</keyword>
<feature type="transmembrane region" description="Helical" evidence="6">
    <location>
        <begin position="20"/>
        <end position="40"/>
    </location>
</feature>
<evidence type="ECO:0000256" key="2">
    <source>
        <dbReference type="ARBA" id="ARBA00022630"/>
    </source>
</evidence>
<dbReference type="GO" id="GO:0016971">
    <property type="term" value="F:flavin-dependent sulfhydryl oxidase activity"/>
    <property type="evidence" value="ECO:0007669"/>
    <property type="project" value="InterPro"/>
</dbReference>
<organism evidence="8 9">
    <name type="scientific">Umbelopsis vinacea</name>
    <dbReference type="NCBI Taxonomy" id="44442"/>
    <lineage>
        <taxon>Eukaryota</taxon>
        <taxon>Fungi</taxon>
        <taxon>Fungi incertae sedis</taxon>
        <taxon>Mucoromycota</taxon>
        <taxon>Mucoromycotina</taxon>
        <taxon>Umbelopsidomycetes</taxon>
        <taxon>Umbelopsidales</taxon>
        <taxon>Umbelopsidaceae</taxon>
        <taxon>Umbelopsis</taxon>
    </lineage>
</organism>
<evidence type="ECO:0000256" key="6">
    <source>
        <dbReference type="RuleBase" id="RU371123"/>
    </source>
</evidence>
<dbReference type="InterPro" id="IPR036774">
    <property type="entry name" value="ERV/ALR_sulphydryl_oxid_sf"/>
</dbReference>
<dbReference type="PANTHER" id="PTHR12645">
    <property type="entry name" value="ALR/ERV"/>
    <property type="match status" value="1"/>
</dbReference>
<dbReference type="GO" id="GO:0050660">
    <property type="term" value="F:flavin adenine dinucleotide binding"/>
    <property type="evidence" value="ECO:0007669"/>
    <property type="project" value="TreeGrafter"/>
</dbReference>
<reference evidence="8" key="1">
    <citation type="submission" date="2020-12" db="EMBL/GenBank/DDBJ databases">
        <title>Metabolic potential, ecology and presence of endohyphal bacteria is reflected in genomic diversity of Mucoromycotina.</title>
        <authorList>
            <person name="Muszewska A."/>
            <person name="Okrasinska A."/>
            <person name="Steczkiewicz K."/>
            <person name="Drgas O."/>
            <person name="Orlowska M."/>
            <person name="Perlinska-Lenart U."/>
            <person name="Aleksandrzak-Piekarczyk T."/>
            <person name="Szatraj K."/>
            <person name="Zielenkiewicz U."/>
            <person name="Pilsyk S."/>
            <person name="Malc E."/>
            <person name="Mieczkowski P."/>
            <person name="Kruszewska J.S."/>
            <person name="Biernat P."/>
            <person name="Pawlowska J."/>
        </authorList>
    </citation>
    <scope>NUCLEOTIDE SEQUENCE</scope>
    <source>
        <strain evidence="8">WA0000051536</strain>
    </source>
</reference>
<comment type="caution">
    <text evidence="8">The sequence shown here is derived from an EMBL/GenBank/DDBJ whole genome shotgun (WGS) entry which is preliminary data.</text>
</comment>
<gene>
    <name evidence="8" type="ORF">INT44_004424</name>
</gene>
<accession>A0A8H7QB67</accession>
<keyword evidence="5" id="KW-1015">Disulfide bond</keyword>
<dbReference type="Pfam" id="PF04777">
    <property type="entry name" value="Evr1_Alr"/>
    <property type="match status" value="1"/>
</dbReference>
<evidence type="ECO:0000256" key="4">
    <source>
        <dbReference type="ARBA" id="ARBA00023002"/>
    </source>
</evidence>
<dbReference type="OrthoDB" id="59470at2759"/>
<dbReference type="EMBL" id="JAEPRA010000001">
    <property type="protein sequence ID" value="KAG2189282.1"/>
    <property type="molecule type" value="Genomic_DNA"/>
</dbReference>
<proteinExistence type="predicted"/>
<evidence type="ECO:0000259" key="7">
    <source>
        <dbReference type="PROSITE" id="PS51324"/>
    </source>
</evidence>
<feature type="domain" description="ERV/ALR sulfhydryl oxidase" evidence="7">
    <location>
        <begin position="93"/>
        <end position="199"/>
    </location>
</feature>
<dbReference type="GO" id="GO:0005739">
    <property type="term" value="C:mitochondrion"/>
    <property type="evidence" value="ECO:0007669"/>
    <property type="project" value="TreeGrafter"/>
</dbReference>
<sequence>MHLRNQSQSINHVTAMRAPPIQITLTACVLVFLTVAFVLLQPSKPTIHWQSQEATIHAAHEPDVGGHVIMGKLGNETIKAELGRSTWKVKKPSPFDFTSVLLRLTYVVFTLQLLHTMTARFPLEPTIEERTALKQWITLLSRLYPCGECAEHFQVLLKQYPPQTSSRDAASQWACSVHNKVNERLEKPMFDCSLVADMYQCGCDEEGEEGSGEVDSI</sequence>
<evidence type="ECO:0000256" key="3">
    <source>
        <dbReference type="ARBA" id="ARBA00022827"/>
    </source>
</evidence>
<comment type="catalytic activity">
    <reaction evidence="6">
        <text>2 R'C(R)SH + O2 = R'C(R)S-S(R)CR' + H2O2</text>
        <dbReference type="Rhea" id="RHEA:17357"/>
        <dbReference type="ChEBI" id="CHEBI:15379"/>
        <dbReference type="ChEBI" id="CHEBI:16240"/>
        <dbReference type="ChEBI" id="CHEBI:16520"/>
        <dbReference type="ChEBI" id="CHEBI:17412"/>
        <dbReference type="EC" id="1.8.3.2"/>
    </reaction>
</comment>
<evidence type="ECO:0000313" key="9">
    <source>
        <dbReference type="Proteomes" id="UP000612746"/>
    </source>
</evidence>
<dbReference type="InterPro" id="IPR039799">
    <property type="entry name" value="ALR/ERV"/>
</dbReference>
<name>A0A8H7QB67_9FUNG</name>